<evidence type="ECO:0000259" key="1">
    <source>
        <dbReference type="PROSITE" id="PS51502"/>
    </source>
</evidence>
<gene>
    <name evidence="2" type="ORF">OH76DRAFT_1409610</name>
</gene>
<reference evidence="2 3" key="1">
    <citation type="journal article" date="2018" name="Biotechnol. Biofuels">
        <title>Integrative visual omics of the white-rot fungus Polyporus brumalis exposes the biotechnological potential of its oxidative enzymes for delignifying raw plant biomass.</title>
        <authorList>
            <person name="Miyauchi S."/>
            <person name="Rancon A."/>
            <person name="Drula E."/>
            <person name="Hage H."/>
            <person name="Chaduli D."/>
            <person name="Favel A."/>
            <person name="Grisel S."/>
            <person name="Henrissat B."/>
            <person name="Herpoel-Gimbert I."/>
            <person name="Ruiz-Duenas F.J."/>
            <person name="Chevret D."/>
            <person name="Hainaut M."/>
            <person name="Lin J."/>
            <person name="Wang M."/>
            <person name="Pangilinan J."/>
            <person name="Lipzen A."/>
            <person name="Lesage-Meessen L."/>
            <person name="Navarro D."/>
            <person name="Riley R."/>
            <person name="Grigoriev I.V."/>
            <person name="Zhou S."/>
            <person name="Raouche S."/>
            <person name="Rosso M.N."/>
        </authorList>
    </citation>
    <scope>NUCLEOTIDE SEQUENCE [LARGE SCALE GENOMIC DNA]</scope>
    <source>
        <strain evidence="2 3">BRFM 1820</strain>
    </source>
</reference>
<proteinExistence type="predicted"/>
<feature type="domain" description="Stress-response A/B barrel" evidence="1">
    <location>
        <begin position="3"/>
        <end position="97"/>
    </location>
</feature>
<dbReference type="Pfam" id="PF07876">
    <property type="entry name" value="Dabb"/>
    <property type="match status" value="1"/>
</dbReference>
<protein>
    <recommendedName>
        <fullName evidence="1">Stress-response A/B barrel domain-containing protein</fullName>
    </recommendedName>
</protein>
<dbReference type="InterPro" id="IPR011008">
    <property type="entry name" value="Dimeric_a/b-barrel"/>
</dbReference>
<dbReference type="STRING" id="139420.A0A371CUJ0"/>
<dbReference type="Proteomes" id="UP000256964">
    <property type="component" value="Unassembled WGS sequence"/>
</dbReference>
<dbReference type="SUPFAM" id="SSF54909">
    <property type="entry name" value="Dimeric alpha+beta barrel"/>
    <property type="match status" value="1"/>
</dbReference>
<evidence type="ECO:0000313" key="3">
    <source>
        <dbReference type="Proteomes" id="UP000256964"/>
    </source>
</evidence>
<dbReference type="Gene3D" id="3.30.70.100">
    <property type="match status" value="1"/>
</dbReference>
<dbReference type="PROSITE" id="PS51502">
    <property type="entry name" value="S_R_A_B_BARREL"/>
    <property type="match status" value="1"/>
</dbReference>
<name>A0A371CUJ0_9APHY</name>
<dbReference type="InterPro" id="IPR013097">
    <property type="entry name" value="Dabb"/>
</dbReference>
<sequence>MTILHVVLAKIDSSRLKESREDVYKHIHLLLNAIPVAKHDVRVGPPLNPSSTRGYDIMLSMQFESTDEFMAYLVHPKHLELMKRYGSLFKDMIAYQVDGSFPKSKL</sequence>
<dbReference type="OrthoDB" id="42919at2759"/>
<dbReference type="AlphaFoldDB" id="A0A371CUJ0"/>
<keyword evidence="3" id="KW-1185">Reference proteome</keyword>
<dbReference type="SMART" id="SM00886">
    <property type="entry name" value="Dabb"/>
    <property type="match status" value="1"/>
</dbReference>
<evidence type="ECO:0000313" key="2">
    <source>
        <dbReference type="EMBL" id="RDX43948.1"/>
    </source>
</evidence>
<dbReference type="EMBL" id="KZ857457">
    <property type="protein sequence ID" value="RDX43948.1"/>
    <property type="molecule type" value="Genomic_DNA"/>
</dbReference>
<accession>A0A371CUJ0</accession>
<organism evidence="2 3">
    <name type="scientific">Lentinus brumalis</name>
    <dbReference type="NCBI Taxonomy" id="2498619"/>
    <lineage>
        <taxon>Eukaryota</taxon>
        <taxon>Fungi</taxon>
        <taxon>Dikarya</taxon>
        <taxon>Basidiomycota</taxon>
        <taxon>Agaricomycotina</taxon>
        <taxon>Agaricomycetes</taxon>
        <taxon>Polyporales</taxon>
        <taxon>Polyporaceae</taxon>
        <taxon>Lentinus</taxon>
    </lineage>
</organism>